<feature type="non-terminal residue" evidence="3">
    <location>
        <position position="1"/>
    </location>
</feature>
<dbReference type="InterPro" id="IPR001611">
    <property type="entry name" value="Leu-rich_rpt"/>
</dbReference>
<sequence length="257" mass="27886">KSINLFHCLNELNDCSLLEEIQQSLSSGSLSTDKLSPAQSSVLAFILLSSPEVLDIFDLKKYSVSEEVLLKLLPVVKVSNKAILSGCNLSVRSCEALSSVLSSKHSTLRDLDLTINNLWDSRMNLICTGLKSPNCMVETIRLSDCSLSEGSCEALSSVLCCKSSCLRHLDLSNNDLWDSGVKLLCDGLKSPNCLLETLSLSGCLITSKSCVSLGSALSFNPFHLRELDLTYNHPGELGKKDSFCKTEKSTPEATNSL</sequence>
<organism evidence="3 4">
    <name type="scientific">Ilyodon furcidens</name>
    <name type="common">goldbreast splitfin</name>
    <dbReference type="NCBI Taxonomy" id="33524"/>
    <lineage>
        <taxon>Eukaryota</taxon>
        <taxon>Metazoa</taxon>
        <taxon>Chordata</taxon>
        <taxon>Craniata</taxon>
        <taxon>Vertebrata</taxon>
        <taxon>Euteleostomi</taxon>
        <taxon>Actinopterygii</taxon>
        <taxon>Neopterygii</taxon>
        <taxon>Teleostei</taxon>
        <taxon>Neoteleostei</taxon>
        <taxon>Acanthomorphata</taxon>
        <taxon>Ovalentaria</taxon>
        <taxon>Atherinomorphae</taxon>
        <taxon>Cyprinodontiformes</taxon>
        <taxon>Goodeidae</taxon>
        <taxon>Ilyodon</taxon>
    </lineage>
</organism>
<accession>A0ABV0UW55</accession>
<reference evidence="3 4" key="1">
    <citation type="submission" date="2021-06" db="EMBL/GenBank/DDBJ databases">
        <authorList>
            <person name="Palmer J.M."/>
        </authorList>
    </citation>
    <scope>NUCLEOTIDE SEQUENCE [LARGE SCALE GENOMIC DNA]</scope>
    <source>
        <strain evidence="4">if_2019</strain>
        <tissue evidence="3">Muscle</tissue>
    </source>
</reference>
<keyword evidence="4" id="KW-1185">Reference proteome</keyword>
<comment type="caution">
    <text evidence="3">The sequence shown here is derived from an EMBL/GenBank/DDBJ whole genome shotgun (WGS) entry which is preliminary data.</text>
</comment>
<evidence type="ECO:0000313" key="4">
    <source>
        <dbReference type="Proteomes" id="UP001482620"/>
    </source>
</evidence>
<proteinExistence type="predicted"/>
<dbReference type="Gene3D" id="3.80.10.10">
    <property type="entry name" value="Ribonuclease Inhibitor"/>
    <property type="match status" value="1"/>
</dbReference>
<dbReference type="EMBL" id="JAHRIQ010085130">
    <property type="protein sequence ID" value="MEQ2249407.1"/>
    <property type="molecule type" value="Genomic_DNA"/>
</dbReference>
<evidence type="ECO:0000256" key="1">
    <source>
        <dbReference type="ARBA" id="ARBA00022614"/>
    </source>
</evidence>
<dbReference type="SUPFAM" id="SSF52047">
    <property type="entry name" value="RNI-like"/>
    <property type="match status" value="1"/>
</dbReference>
<name>A0ABV0UW55_9TELE</name>
<keyword evidence="1" id="KW-0433">Leucine-rich repeat</keyword>
<dbReference type="PANTHER" id="PTHR24106">
    <property type="entry name" value="NACHT, LRR AND CARD DOMAINS-CONTAINING"/>
    <property type="match status" value="1"/>
</dbReference>
<dbReference type="Proteomes" id="UP001482620">
    <property type="component" value="Unassembled WGS sequence"/>
</dbReference>
<dbReference type="InterPro" id="IPR032675">
    <property type="entry name" value="LRR_dom_sf"/>
</dbReference>
<evidence type="ECO:0000313" key="3">
    <source>
        <dbReference type="EMBL" id="MEQ2249407.1"/>
    </source>
</evidence>
<feature type="non-terminal residue" evidence="3">
    <location>
        <position position="257"/>
    </location>
</feature>
<gene>
    <name evidence="3" type="ORF">ILYODFUR_028918</name>
</gene>
<dbReference type="Pfam" id="PF13516">
    <property type="entry name" value="LRR_6"/>
    <property type="match status" value="2"/>
</dbReference>
<evidence type="ECO:0000256" key="2">
    <source>
        <dbReference type="ARBA" id="ARBA00022737"/>
    </source>
</evidence>
<dbReference type="InterPro" id="IPR051261">
    <property type="entry name" value="NLR"/>
</dbReference>
<dbReference type="SMART" id="SM00368">
    <property type="entry name" value="LRR_RI"/>
    <property type="match status" value="4"/>
</dbReference>
<keyword evidence="2" id="KW-0677">Repeat</keyword>
<protein>
    <submittedName>
        <fullName evidence="3">Uncharacterized protein</fullName>
    </submittedName>
</protein>